<dbReference type="EMBL" id="JAHQXF010000001">
    <property type="protein sequence ID" value="MBV0923101.1"/>
    <property type="molecule type" value="Genomic_DNA"/>
</dbReference>
<keyword evidence="2" id="KW-1133">Transmembrane helix</keyword>
<feature type="region of interest" description="Disordered" evidence="1">
    <location>
        <begin position="1"/>
        <end position="46"/>
    </location>
</feature>
<evidence type="ECO:0000259" key="3">
    <source>
        <dbReference type="Pfam" id="PF24035"/>
    </source>
</evidence>
<accession>A0A8J7Y6P6</accession>
<dbReference type="OrthoDB" id="331021at2157"/>
<feature type="compositionally biased region" description="Polar residues" evidence="1">
    <location>
        <begin position="1"/>
        <end position="16"/>
    </location>
</feature>
<feature type="compositionally biased region" description="Low complexity" evidence="1">
    <location>
        <begin position="17"/>
        <end position="26"/>
    </location>
</feature>
<feature type="domain" description="DUF7344" evidence="3">
    <location>
        <begin position="51"/>
        <end position="130"/>
    </location>
</feature>
<comment type="caution">
    <text evidence="4">The sequence shown here is derived from an EMBL/GenBank/DDBJ whole genome shotgun (WGS) entry which is preliminary data.</text>
</comment>
<dbReference type="Pfam" id="PF24035">
    <property type="entry name" value="DUF7344"/>
    <property type="match status" value="1"/>
</dbReference>
<keyword evidence="2" id="KW-0472">Membrane</keyword>
<feature type="transmembrane region" description="Helical" evidence="2">
    <location>
        <begin position="182"/>
        <end position="200"/>
    </location>
</feature>
<proteinExistence type="predicted"/>
<organism evidence="4 5">
    <name type="scientific">Haloarcula limicola</name>
    <dbReference type="NCBI Taxonomy" id="1429915"/>
    <lineage>
        <taxon>Archaea</taxon>
        <taxon>Methanobacteriati</taxon>
        <taxon>Methanobacteriota</taxon>
        <taxon>Stenosarchaea group</taxon>
        <taxon>Halobacteria</taxon>
        <taxon>Halobacteriales</taxon>
        <taxon>Haloarculaceae</taxon>
        <taxon>Haloarcula</taxon>
    </lineage>
</organism>
<dbReference type="AlphaFoldDB" id="A0A8J7Y6P6"/>
<name>A0A8J7Y6P6_9EURY</name>
<evidence type="ECO:0000313" key="4">
    <source>
        <dbReference type="EMBL" id="MBV0923101.1"/>
    </source>
</evidence>
<dbReference type="InterPro" id="IPR055768">
    <property type="entry name" value="DUF7344"/>
</dbReference>
<dbReference type="RefSeq" id="WP_162316256.1">
    <property type="nucleotide sequence ID" value="NZ_JAHQXF010000001.1"/>
</dbReference>
<keyword evidence="2" id="KW-0812">Transmembrane</keyword>
<sequence>MTDNANPQARSKSNAPSEADGATESAGEGGDEAAGRAADSTAAPLTDSELFDVLKNERRRAALSLLFASEDARVSVSSVSEQVAARENDTTVDSLEEQQRKRVYVSLYQCHLPKMDGLGIVEFDRETGTIALGPNATVLSGYVDGEANAGRAWYRYYAAVAVAGAVGVLANRVAGQILAAELLTGGVLLAVAACAVAHWYRER</sequence>
<evidence type="ECO:0000313" key="5">
    <source>
        <dbReference type="Proteomes" id="UP000766550"/>
    </source>
</evidence>
<evidence type="ECO:0000256" key="2">
    <source>
        <dbReference type="SAM" id="Phobius"/>
    </source>
</evidence>
<reference evidence="4 5" key="1">
    <citation type="submission" date="2021-06" db="EMBL/GenBank/DDBJ databases">
        <title>New haloarchaea isolates fom saline soil.</title>
        <authorList>
            <person name="Duran-Viseras A."/>
            <person name="Sanchez-Porro C.S."/>
            <person name="Ventosa A."/>
        </authorList>
    </citation>
    <scope>NUCLEOTIDE SEQUENCE [LARGE SCALE GENOMIC DNA]</scope>
    <source>
        <strain evidence="4 5">JCM 183640</strain>
    </source>
</reference>
<gene>
    <name evidence="4" type="ORF">KTS45_02715</name>
</gene>
<evidence type="ECO:0000256" key="1">
    <source>
        <dbReference type="SAM" id="MobiDB-lite"/>
    </source>
</evidence>
<feature type="transmembrane region" description="Helical" evidence="2">
    <location>
        <begin position="153"/>
        <end position="170"/>
    </location>
</feature>
<dbReference type="Proteomes" id="UP000766550">
    <property type="component" value="Unassembled WGS sequence"/>
</dbReference>
<protein>
    <recommendedName>
        <fullName evidence="3">DUF7344 domain-containing protein</fullName>
    </recommendedName>
</protein>
<keyword evidence="5" id="KW-1185">Reference proteome</keyword>